<sequence>MSLFPNKPQLAESICGITLPKSVIKRIQNKEYNAAAQSLIHENLPFNQVVRLLSNCPPALAAYFYKSASKIGVSPAAQQIYCHLYLETQLGILSSIPQAEKKADIDALKKFINDYKEALDGKTVIKLIKHYGELTLLTDACIIFEDFENAVQALVNGNPDYVHLLKLTKTLSVENQRQIFMRVIKNQKMKFIDFLDESSETTMSAIFDALCSIIADASDLNSFYMDNFTNLMPHLIMQGYFTSPIHFSMEFIFYVISKNQEKINEFIESKNFQKADHDFIATYCATHKLYDLAAKIYAHVDNRHLSAVRYIIKHITTTKPKSKSQPILDLMKELDKADDLKECWLFILRSCRDLGSFIESDDWKQIIQKATQKRILSLDDIFPLIPGDMQLDDLHKTISTAVGKSSADLRKSEETRKKILERMAEQRRIVTDTTMSSIIVEPADQICVICNQKVSDQPFDVYPCGHAVHFSCFRQNMANFLSGQELTDIVFGAATDNTKISSMLLEIAKRSCPECGTAALTILDKPLVDENIDYSAIAKWEVPL</sequence>
<proteinExistence type="predicted"/>
<dbReference type="KEGG" id="tva:4768432"/>
<dbReference type="InterPro" id="IPR001841">
    <property type="entry name" value="Znf_RING"/>
</dbReference>
<dbReference type="GO" id="GO:0030897">
    <property type="term" value="C:HOPS complex"/>
    <property type="evidence" value="ECO:0000318"/>
    <property type="project" value="GO_Central"/>
</dbReference>
<dbReference type="GO" id="GO:0006904">
    <property type="term" value="P:vesicle docking involved in exocytosis"/>
    <property type="evidence" value="ECO:0000318"/>
    <property type="project" value="GO_Central"/>
</dbReference>
<dbReference type="GO" id="GO:0048284">
    <property type="term" value="P:organelle fusion"/>
    <property type="evidence" value="ECO:0000318"/>
    <property type="project" value="GO_Central"/>
</dbReference>
<dbReference type="InParanoid" id="A2EA52"/>
<dbReference type="SMR" id="A2EA52"/>
<dbReference type="Gene3D" id="3.30.40.10">
    <property type="entry name" value="Zinc/RING finger domain, C3HC4 (zinc finger)"/>
    <property type="match status" value="1"/>
</dbReference>
<dbReference type="GO" id="GO:0008270">
    <property type="term" value="F:zinc ion binding"/>
    <property type="evidence" value="ECO:0007669"/>
    <property type="project" value="UniProtKB-KW"/>
</dbReference>
<feature type="domain" description="RING-type" evidence="5">
    <location>
        <begin position="447"/>
        <end position="515"/>
    </location>
</feature>
<dbReference type="InterPro" id="IPR013083">
    <property type="entry name" value="Znf_RING/FYVE/PHD"/>
</dbReference>
<dbReference type="PROSITE" id="PS50089">
    <property type="entry name" value="ZF_RING_2"/>
    <property type="match status" value="1"/>
</dbReference>
<evidence type="ECO:0000313" key="7">
    <source>
        <dbReference type="Proteomes" id="UP000001542"/>
    </source>
</evidence>
<dbReference type="OrthoDB" id="1845386at2759"/>
<dbReference type="EMBL" id="DS113337">
    <property type="protein sequence ID" value="EAY10498.1"/>
    <property type="molecule type" value="Genomic_DNA"/>
</dbReference>
<dbReference type="RefSeq" id="XP_001322721.1">
    <property type="nucleotide sequence ID" value="XM_001322686.1"/>
</dbReference>
<dbReference type="PANTHER" id="PTHR23323:SF26">
    <property type="entry name" value="VACUOLAR PROTEIN SORTING-ASSOCIATED PROTEIN 18 HOMOLOG"/>
    <property type="match status" value="1"/>
</dbReference>
<dbReference type="Proteomes" id="UP000001542">
    <property type="component" value="Unassembled WGS sequence"/>
</dbReference>
<dbReference type="GO" id="GO:0005768">
    <property type="term" value="C:endosome"/>
    <property type="evidence" value="ECO:0000318"/>
    <property type="project" value="GO_Central"/>
</dbReference>
<reference evidence="6" key="1">
    <citation type="submission" date="2006-10" db="EMBL/GenBank/DDBJ databases">
        <authorList>
            <person name="Amadeo P."/>
            <person name="Zhao Q."/>
            <person name="Wortman J."/>
            <person name="Fraser-Liggett C."/>
            <person name="Carlton J."/>
        </authorList>
    </citation>
    <scope>NUCLEOTIDE SEQUENCE</scope>
    <source>
        <strain evidence="6">G3</strain>
    </source>
</reference>
<evidence type="ECO:0000313" key="6">
    <source>
        <dbReference type="EMBL" id="EAY10498.1"/>
    </source>
</evidence>
<evidence type="ECO:0000256" key="4">
    <source>
        <dbReference type="PROSITE-ProRule" id="PRU00175"/>
    </source>
</evidence>
<dbReference type="GO" id="GO:0007032">
    <property type="term" value="P:endosome organization"/>
    <property type="evidence" value="ECO:0000318"/>
    <property type="project" value="GO_Central"/>
</dbReference>
<dbReference type="PANTHER" id="PTHR23323">
    <property type="entry name" value="VACUOLAR PROTEIN SORTING-ASSOCIATED PROTEIN"/>
    <property type="match status" value="1"/>
</dbReference>
<gene>
    <name evidence="6" type="ORF">TVAG_484090</name>
</gene>
<name>A2EA52_TRIV3</name>
<keyword evidence="3" id="KW-0862">Zinc</keyword>
<dbReference type="VEuPathDB" id="TrichDB:TVAG_484090"/>
<keyword evidence="7" id="KW-1185">Reference proteome</keyword>
<dbReference type="STRING" id="5722.A2EA52"/>
<evidence type="ECO:0000259" key="5">
    <source>
        <dbReference type="PROSITE" id="PS50089"/>
    </source>
</evidence>
<evidence type="ECO:0000256" key="1">
    <source>
        <dbReference type="ARBA" id="ARBA00022723"/>
    </source>
</evidence>
<dbReference type="VEuPathDB" id="TrichDB:TVAGG3_0980740"/>
<dbReference type="AlphaFoldDB" id="A2EA52"/>
<dbReference type="GO" id="GO:0030674">
    <property type="term" value="F:protein-macromolecule adaptor activity"/>
    <property type="evidence" value="ECO:0000318"/>
    <property type="project" value="GO_Central"/>
</dbReference>
<keyword evidence="1" id="KW-0479">Metal-binding</keyword>
<organism evidence="6 7">
    <name type="scientific">Trichomonas vaginalis (strain ATCC PRA-98 / G3)</name>
    <dbReference type="NCBI Taxonomy" id="412133"/>
    <lineage>
        <taxon>Eukaryota</taxon>
        <taxon>Metamonada</taxon>
        <taxon>Parabasalia</taxon>
        <taxon>Trichomonadida</taxon>
        <taxon>Trichomonadidae</taxon>
        <taxon>Trichomonas</taxon>
    </lineage>
</organism>
<dbReference type="SMART" id="SM00184">
    <property type="entry name" value="RING"/>
    <property type="match status" value="1"/>
</dbReference>
<evidence type="ECO:0000256" key="3">
    <source>
        <dbReference type="ARBA" id="ARBA00022833"/>
    </source>
</evidence>
<reference evidence="6" key="2">
    <citation type="journal article" date="2007" name="Science">
        <title>Draft genome sequence of the sexually transmitted pathogen Trichomonas vaginalis.</title>
        <authorList>
            <person name="Carlton J.M."/>
            <person name="Hirt R.P."/>
            <person name="Silva J.C."/>
            <person name="Delcher A.L."/>
            <person name="Schatz M."/>
            <person name="Zhao Q."/>
            <person name="Wortman J.R."/>
            <person name="Bidwell S.L."/>
            <person name="Alsmark U.C.M."/>
            <person name="Besteiro S."/>
            <person name="Sicheritz-Ponten T."/>
            <person name="Noel C.J."/>
            <person name="Dacks J.B."/>
            <person name="Foster P.G."/>
            <person name="Simillion C."/>
            <person name="Van de Peer Y."/>
            <person name="Miranda-Saavedra D."/>
            <person name="Barton G.J."/>
            <person name="Westrop G.D."/>
            <person name="Mueller S."/>
            <person name="Dessi D."/>
            <person name="Fiori P.L."/>
            <person name="Ren Q."/>
            <person name="Paulsen I."/>
            <person name="Zhang H."/>
            <person name="Bastida-Corcuera F.D."/>
            <person name="Simoes-Barbosa A."/>
            <person name="Brown M.T."/>
            <person name="Hayes R.D."/>
            <person name="Mukherjee M."/>
            <person name="Okumura C.Y."/>
            <person name="Schneider R."/>
            <person name="Smith A.J."/>
            <person name="Vanacova S."/>
            <person name="Villalvazo M."/>
            <person name="Haas B.J."/>
            <person name="Pertea M."/>
            <person name="Feldblyum T.V."/>
            <person name="Utterback T.R."/>
            <person name="Shu C.L."/>
            <person name="Osoegawa K."/>
            <person name="de Jong P.J."/>
            <person name="Hrdy I."/>
            <person name="Horvathova L."/>
            <person name="Zubacova Z."/>
            <person name="Dolezal P."/>
            <person name="Malik S.B."/>
            <person name="Logsdon J.M. Jr."/>
            <person name="Henze K."/>
            <person name="Gupta A."/>
            <person name="Wang C.C."/>
            <person name="Dunne R.L."/>
            <person name="Upcroft J.A."/>
            <person name="Upcroft P."/>
            <person name="White O."/>
            <person name="Salzberg S.L."/>
            <person name="Tang P."/>
            <person name="Chiu C.-H."/>
            <person name="Lee Y.-S."/>
            <person name="Embley T.M."/>
            <person name="Coombs G.H."/>
            <person name="Mottram J.C."/>
            <person name="Tachezy J."/>
            <person name="Fraser-Liggett C.M."/>
            <person name="Johnson P.J."/>
        </authorList>
    </citation>
    <scope>NUCLEOTIDE SEQUENCE [LARGE SCALE GENOMIC DNA]</scope>
    <source>
        <strain evidence="6">G3</strain>
    </source>
</reference>
<dbReference type="FunFam" id="3.30.40.10:FF:001464">
    <property type="entry name" value="Uncharacterized protein"/>
    <property type="match status" value="1"/>
</dbReference>
<protein>
    <recommendedName>
        <fullName evidence="5">RING-type domain-containing protein</fullName>
    </recommendedName>
</protein>
<evidence type="ECO:0000256" key="2">
    <source>
        <dbReference type="ARBA" id="ARBA00022771"/>
    </source>
</evidence>
<accession>A2EA52</accession>
<dbReference type="GO" id="GO:0007033">
    <property type="term" value="P:vacuole organization"/>
    <property type="evidence" value="ECO:0000318"/>
    <property type="project" value="GO_Central"/>
</dbReference>
<keyword evidence="2 4" id="KW-0863">Zinc-finger</keyword>